<evidence type="ECO:0000313" key="6">
    <source>
        <dbReference type="Proteomes" id="UP000186391"/>
    </source>
</evidence>
<dbReference type="OrthoDB" id="9769888at2"/>
<evidence type="ECO:0000313" key="5">
    <source>
        <dbReference type="EMBL" id="OKH15005.1"/>
    </source>
</evidence>
<dbReference type="Gene3D" id="3.60.130.10">
    <property type="entry name" value="Clavaminate synthase-like"/>
    <property type="match status" value="1"/>
</dbReference>
<keyword evidence="6" id="KW-1185">Reference proteome</keyword>
<dbReference type="AlphaFoldDB" id="A0A1U7H257"/>
<evidence type="ECO:0000259" key="4">
    <source>
        <dbReference type="Pfam" id="PF02668"/>
    </source>
</evidence>
<comment type="cofactor">
    <cofactor evidence="1">
        <name>Fe(2+)</name>
        <dbReference type="ChEBI" id="CHEBI:29033"/>
    </cofactor>
</comment>
<evidence type="ECO:0000256" key="3">
    <source>
        <dbReference type="ARBA" id="ARBA00023194"/>
    </source>
</evidence>
<dbReference type="Proteomes" id="UP000186391">
    <property type="component" value="Unassembled WGS sequence"/>
</dbReference>
<accession>A0A1U7H257</accession>
<dbReference type="Pfam" id="PF02668">
    <property type="entry name" value="TauD"/>
    <property type="match status" value="1"/>
</dbReference>
<proteinExistence type="predicted"/>
<comment type="caution">
    <text evidence="5">The sequence shown here is derived from an EMBL/GenBank/DDBJ whole genome shotgun (WGS) entry which is preliminary data.</text>
</comment>
<dbReference type="InterPro" id="IPR042098">
    <property type="entry name" value="TauD-like_sf"/>
</dbReference>
<dbReference type="GO" id="GO:0051213">
    <property type="term" value="F:dioxygenase activity"/>
    <property type="evidence" value="ECO:0007669"/>
    <property type="project" value="UniProtKB-KW"/>
</dbReference>
<dbReference type="RefSeq" id="WP_073555552.1">
    <property type="nucleotide sequence ID" value="NZ_MRCA01000003.1"/>
</dbReference>
<name>A0A1U7H257_9CYAN</name>
<dbReference type="SUPFAM" id="SSF51197">
    <property type="entry name" value="Clavaminate synthase-like"/>
    <property type="match status" value="1"/>
</dbReference>
<keyword evidence="5" id="KW-0223">Dioxygenase</keyword>
<evidence type="ECO:0000256" key="1">
    <source>
        <dbReference type="ARBA" id="ARBA00001954"/>
    </source>
</evidence>
<dbReference type="InterPro" id="IPR003819">
    <property type="entry name" value="TauD/TfdA-like"/>
</dbReference>
<organism evidence="5 6">
    <name type="scientific">Fischerella major NIES-592</name>
    <dbReference type="NCBI Taxonomy" id="210994"/>
    <lineage>
        <taxon>Bacteria</taxon>
        <taxon>Bacillati</taxon>
        <taxon>Cyanobacteriota</taxon>
        <taxon>Cyanophyceae</taxon>
        <taxon>Nostocales</taxon>
        <taxon>Hapalosiphonaceae</taxon>
        <taxon>Fischerella</taxon>
    </lineage>
</organism>
<sequence>MPSINMQITPITEQFGIIIQGIGDENILNLDIDEVVKLFKSSSLILFRGFETDVDKFKKFTELYSTSFMTYVGGAYSRDSINGDNTVLSVTGHKIACAVPFHGEMYYTKTQPKMMWFYCATPALSDGETTICDGIQVYNELSQTTKELFHSKRLKYIRTYPQEIWPKIYQTNDLAVVEKVCNDNDMLLKVNEAGKSITTEYITSAIVLSRCGNYKVFLNNILPVIEQEAQGRNNSLVRFEDDSPIPENVIDELKEITGRLTQLVAWQKGDILMVDNTRLLHGRRTFSDNQRDIYVRLCNPVFSL</sequence>
<feature type="domain" description="TauD/TfdA-like" evidence="4">
    <location>
        <begin position="8"/>
        <end position="293"/>
    </location>
</feature>
<dbReference type="EMBL" id="MRCA01000003">
    <property type="protein sequence ID" value="OKH15005.1"/>
    <property type="molecule type" value="Genomic_DNA"/>
</dbReference>
<gene>
    <name evidence="5" type="ORF">NIES592_09030</name>
</gene>
<reference evidence="5 6" key="1">
    <citation type="submission" date="2016-11" db="EMBL/GenBank/DDBJ databases">
        <title>Draft Genome Sequences of Nine Cyanobacterial Strains from Diverse Habitats.</title>
        <authorList>
            <person name="Zhu T."/>
            <person name="Hou S."/>
            <person name="Lu X."/>
            <person name="Hess W.R."/>
        </authorList>
    </citation>
    <scope>NUCLEOTIDE SEQUENCE [LARGE SCALE GENOMIC DNA]</scope>
    <source>
        <strain evidence="5 6">NIES-592</strain>
    </source>
</reference>
<dbReference type="PANTHER" id="PTHR10696:SF56">
    <property type="entry name" value="TAUD_TFDA-LIKE DOMAIN-CONTAINING PROTEIN"/>
    <property type="match status" value="1"/>
</dbReference>
<dbReference type="GO" id="GO:0017000">
    <property type="term" value="P:antibiotic biosynthetic process"/>
    <property type="evidence" value="ECO:0007669"/>
    <property type="project" value="UniProtKB-KW"/>
</dbReference>
<dbReference type="PANTHER" id="PTHR10696">
    <property type="entry name" value="GAMMA-BUTYROBETAINE HYDROXYLASE-RELATED"/>
    <property type="match status" value="1"/>
</dbReference>
<keyword evidence="2" id="KW-0560">Oxidoreductase</keyword>
<evidence type="ECO:0000256" key="2">
    <source>
        <dbReference type="ARBA" id="ARBA00023002"/>
    </source>
</evidence>
<keyword evidence="3" id="KW-0045">Antibiotic biosynthesis</keyword>
<protein>
    <submittedName>
        <fullName evidence="5">Taurine catabolism dioxygenase TauD</fullName>
    </submittedName>
</protein>
<dbReference type="InterPro" id="IPR050411">
    <property type="entry name" value="AlphaKG_dependent_hydroxylases"/>
</dbReference>